<dbReference type="Pfam" id="PF02463">
    <property type="entry name" value="SMC_N"/>
    <property type="match status" value="1"/>
</dbReference>
<protein>
    <recommendedName>
        <fullName evidence="3 9">DNA repair protein RecN</fullName>
    </recommendedName>
    <alternativeName>
        <fullName evidence="8 9">Recombination protein N</fullName>
    </alternativeName>
</protein>
<evidence type="ECO:0000256" key="3">
    <source>
        <dbReference type="ARBA" id="ARBA00021315"/>
    </source>
</evidence>
<evidence type="ECO:0000256" key="8">
    <source>
        <dbReference type="ARBA" id="ARBA00033408"/>
    </source>
</evidence>
<dbReference type="PANTHER" id="PTHR11059">
    <property type="entry name" value="DNA REPAIR PROTEIN RECN"/>
    <property type="match status" value="1"/>
</dbReference>
<dbReference type="PANTHER" id="PTHR11059:SF0">
    <property type="entry name" value="DNA REPAIR PROTEIN RECN"/>
    <property type="match status" value="1"/>
</dbReference>
<keyword evidence="10" id="KW-0175">Coiled coil</keyword>
<dbReference type="SUPFAM" id="SSF52540">
    <property type="entry name" value="P-loop containing nucleoside triphosphate hydrolases"/>
    <property type="match status" value="2"/>
</dbReference>
<dbReference type="PIRSF" id="PIRSF003128">
    <property type="entry name" value="RecN"/>
    <property type="match status" value="1"/>
</dbReference>
<keyword evidence="6" id="KW-0067">ATP-binding</keyword>
<dbReference type="RefSeq" id="WP_290265495.1">
    <property type="nucleotide sequence ID" value="NZ_JAUFQG010000006.1"/>
</dbReference>
<organism evidence="12 13">
    <name type="scientific">Simiduia curdlanivorans</name>
    <dbReference type="NCBI Taxonomy" id="1492769"/>
    <lineage>
        <taxon>Bacteria</taxon>
        <taxon>Pseudomonadati</taxon>
        <taxon>Pseudomonadota</taxon>
        <taxon>Gammaproteobacteria</taxon>
        <taxon>Cellvibrionales</taxon>
        <taxon>Cellvibrionaceae</taxon>
        <taxon>Simiduia</taxon>
    </lineage>
</organism>
<comment type="similarity">
    <text evidence="2 9">Belongs to the RecN family.</text>
</comment>
<evidence type="ECO:0000313" key="13">
    <source>
        <dbReference type="Proteomes" id="UP001595840"/>
    </source>
</evidence>
<dbReference type="NCBIfam" id="TIGR00634">
    <property type="entry name" value="recN"/>
    <property type="match status" value="1"/>
</dbReference>
<dbReference type="Proteomes" id="UP001595840">
    <property type="component" value="Unassembled WGS sequence"/>
</dbReference>
<comment type="caution">
    <text evidence="12">The sequence shown here is derived from an EMBL/GenBank/DDBJ whole genome shotgun (WGS) entry which is preliminary data.</text>
</comment>
<name>A0ABV8V2Z8_9GAMM</name>
<evidence type="ECO:0000256" key="2">
    <source>
        <dbReference type="ARBA" id="ARBA00009441"/>
    </source>
</evidence>
<evidence type="ECO:0000256" key="4">
    <source>
        <dbReference type="ARBA" id="ARBA00022741"/>
    </source>
</evidence>
<dbReference type="InterPro" id="IPR027417">
    <property type="entry name" value="P-loop_NTPase"/>
</dbReference>
<keyword evidence="5 9" id="KW-0227">DNA damage</keyword>
<gene>
    <name evidence="12" type="primary">recN</name>
    <name evidence="12" type="ORF">ACFOX3_08205</name>
</gene>
<dbReference type="InterPro" id="IPR004604">
    <property type="entry name" value="DNA_recomb/repair_RecN"/>
</dbReference>
<keyword evidence="7 9" id="KW-0234">DNA repair</keyword>
<evidence type="ECO:0000256" key="7">
    <source>
        <dbReference type="ARBA" id="ARBA00023204"/>
    </source>
</evidence>
<dbReference type="NCBIfam" id="NF008121">
    <property type="entry name" value="PRK10869.1"/>
    <property type="match status" value="1"/>
</dbReference>
<feature type="coiled-coil region" evidence="10">
    <location>
        <begin position="342"/>
        <end position="369"/>
    </location>
</feature>
<sequence>MLTHLSIHHFTLVEHLELELEQGLTALTGETGAGKSLLLDALGMTLGDKADADKVRTGAERADISATFDVAKLPKARKWLKAQELEAESECILRRTISADGRSRAYINGQSATLSQLRALGELLIDIHSQHAHQSLLKKDHHRALIDHYGGHTSLYQAVKSAWREWQAYAEQLQKRQSNDAEISARVQLLRYQVDELDQLGLEQNELDALEAEHRIQANAETVMATSYQLASLCQGEDQSLQDGINKGLQLLRDLPEKSEPLLEAEQLLINAQIQIEEAARAIDHHIDSFDADPERLQWLDGRLDAIYQIARKHRISPQQLHELHQALANELESLDGGEADLDLLAKQSAKAEAQYRQLAQELGQQRRQVALHLGKAINRQLQQLAMGNASVELCISEIAPAATGLEEVEILVSTNPGQPHRPLGKVASGGELSRISLAIQVCIANKSTIPTLIFDEVDVGIGGATADIVGRLLRQLGKDGQVLCVTHLAQVASKAHQHLQVSKSVRKGASESTLIALEGEAKVEEIARMLGGLELTEQTRAHAKEMLTMVGS</sequence>
<dbReference type="CDD" id="cd03241">
    <property type="entry name" value="ABC_RecN"/>
    <property type="match status" value="2"/>
</dbReference>
<feature type="domain" description="RecF/RecN/SMC N-terminal" evidence="11">
    <location>
        <begin position="2"/>
        <end position="505"/>
    </location>
</feature>
<evidence type="ECO:0000259" key="11">
    <source>
        <dbReference type="Pfam" id="PF02463"/>
    </source>
</evidence>
<evidence type="ECO:0000256" key="1">
    <source>
        <dbReference type="ARBA" id="ARBA00003618"/>
    </source>
</evidence>
<keyword evidence="4" id="KW-0547">Nucleotide-binding</keyword>
<accession>A0ABV8V2Z8</accession>
<evidence type="ECO:0000256" key="10">
    <source>
        <dbReference type="SAM" id="Coils"/>
    </source>
</evidence>
<reference evidence="13" key="1">
    <citation type="journal article" date="2019" name="Int. J. Syst. Evol. Microbiol.">
        <title>The Global Catalogue of Microorganisms (GCM) 10K type strain sequencing project: providing services to taxonomists for standard genome sequencing and annotation.</title>
        <authorList>
            <consortium name="The Broad Institute Genomics Platform"/>
            <consortium name="The Broad Institute Genome Sequencing Center for Infectious Disease"/>
            <person name="Wu L."/>
            <person name="Ma J."/>
        </authorList>
    </citation>
    <scope>NUCLEOTIDE SEQUENCE [LARGE SCALE GENOMIC DNA]</scope>
    <source>
        <strain evidence="13">CECT 8570</strain>
    </source>
</reference>
<evidence type="ECO:0000256" key="6">
    <source>
        <dbReference type="ARBA" id="ARBA00022840"/>
    </source>
</evidence>
<evidence type="ECO:0000313" key="12">
    <source>
        <dbReference type="EMBL" id="MFC4362281.1"/>
    </source>
</evidence>
<dbReference type="InterPro" id="IPR003395">
    <property type="entry name" value="RecF/RecN/SMC_N"/>
</dbReference>
<dbReference type="Gene3D" id="3.40.50.300">
    <property type="entry name" value="P-loop containing nucleotide triphosphate hydrolases"/>
    <property type="match status" value="2"/>
</dbReference>
<evidence type="ECO:0000256" key="9">
    <source>
        <dbReference type="PIRNR" id="PIRNR003128"/>
    </source>
</evidence>
<proteinExistence type="inferred from homology"/>
<dbReference type="EMBL" id="JBHSCX010000005">
    <property type="protein sequence ID" value="MFC4362281.1"/>
    <property type="molecule type" value="Genomic_DNA"/>
</dbReference>
<evidence type="ECO:0000256" key="5">
    <source>
        <dbReference type="ARBA" id="ARBA00022763"/>
    </source>
</evidence>
<keyword evidence="13" id="KW-1185">Reference proteome</keyword>
<comment type="function">
    <text evidence="1 9">May be involved in recombinational repair of damaged DNA.</text>
</comment>